<evidence type="ECO:0000313" key="3">
    <source>
        <dbReference type="Proteomes" id="UP000010472"/>
    </source>
</evidence>
<dbReference type="EMBL" id="CP003621">
    <property type="protein sequence ID" value="AFZ15487.1"/>
    <property type="molecule type" value="Genomic_DNA"/>
</dbReference>
<keyword evidence="3" id="KW-1185">Reference proteome</keyword>
<sequence length="179" mass="20320">MARNRITKKLNIVDLSTAPNELPQVGGVQKTLERELNGLEPSKEKSSSPLNQGEELNGLEPSKEKSSSPLNQGEENQFRKRRGARGKQIASGRLYPYTKNKKLKNGITATYPKVEGKRNPENIDHWYWGYSYKEFVDGDWKRRTLPVPKFRVRTVREMIDAGMSVDAIKALIKGEFANS</sequence>
<dbReference type="AlphaFoldDB" id="K9W6U3"/>
<dbReference type="RefSeq" id="WP_015179918.1">
    <property type="nucleotide sequence ID" value="NC_019733.1"/>
</dbReference>
<dbReference type="HOGENOM" id="CLU_1501100_0_0_3"/>
<accession>K9W6U3</accession>
<evidence type="ECO:0000256" key="1">
    <source>
        <dbReference type="SAM" id="MobiDB-lite"/>
    </source>
</evidence>
<evidence type="ECO:0000313" key="2">
    <source>
        <dbReference type="EMBL" id="AFZ15487.1"/>
    </source>
</evidence>
<dbReference type="OrthoDB" id="513026at2"/>
<protein>
    <submittedName>
        <fullName evidence="2">Uncharacterized protein</fullName>
    </submittedName>
</protein>
<organism evidence="2 3">
    <name type="scientific">Crinalium epipsammum PCC 9333</name>
    <dbReference type="NCBI Taxonomy" id="1173022"/>
    <lineage>
        <taxon>Bacteria</taxon>
        <taxon>Bacillati</taxon>
        <taxon>Cyanobacteriota</taxon>
        <taxon>Cyanophyceae</taxon>
        <taxon>Gomontiellales</taxon>
        <taxon>Gomontiellaceae</taxon>
        <taxon>Crinalium</taxon>
    </lineage>
</organism>
<feature type="region of interest" description="Disordered" evidence="1">
    <location>
        <begin position="35"/>
        <end position="93"/>
    </location>
</feature>
<name>K9W6U3_9CYAN</name>
<dbReference type="KEGG" id="cep:Cri9333_4708"/>
<keyword evidence="2" id="KW-0614">Plasmid</keyword>
<reference evidence="2 3" key="1">
    <citation type="submission" date="2012-06" db="EMBL/GenBank/DDBJ databases">
        <title>Finished plasmid 1 of genome of Crinalium epipsammum PCC 9333.</title>
        <authorList>
            <consortium name="US DOE Joint Genome Institute"/>
            <person name="Gugger M."/>
            <person name="Coursin T."/>
            <person name="Rippka R."/>
            <person name="Tandeau De Marsac N."/>
            <person name="Huntemann M."/>
            <person name="Wei C.-L."/>
            <person name="Han J."/>
            <person name="Detter J.C."/>
            <person name="Han C."/>
            <person name="Tapia R."/>
            <person name="Davenport K."/>
            <person name="Daligault H."/>
            <person name="Erkkila T."/>
            <person name="Gu W."/>
            <person name="Munk A.C.C."/>
            <person name="Teshima H."/>
            <person name="Xu Y."/>
            <person name="Chain P."/>
            <person name="Chen A."/>
            <person name="Krypides N."/>
            <person name="Mavromatis K."/>
            <person name="Markowitz V."/>
            <person name="Szeto E."/>
            <person name="Ivanova N."/>
            <person name="Mikhailova N."/>
            <person name="Ovchinnikova G."/>
            <person name="Pagani I."/>
            <person name="Pati A."/>
            <person name="Goodwin L."/>
            <person name="Peters L."/>
            <person name="Pitluck S."/>
            <person name="Woyke T."/>
            <person name="Kerfeld C."/>
        </authorList>
    </citation>
    <scope>NUCLEOTIDE SEQUENCE [LARGE SCALE GENOMIC DNA]</scope>
    <source>
        <strain evidence="2 3">PCC 9333</strain>
        <plasmid evidence="3">Plasmid pCRI9333.01</plasmid>
    </source>
</reference>
<proteinExistence type="predicted"/>
<dbReference type="Proteomes" id="UP000010472">
    <property type="component" value="Plasmid pCRI9333.01"/>
</dbReference>
<geneLocation type="plasmid" evidence="2 3">
    <name>pCRI9333.01</name>
</geneLocation>
<feature type="compositionally biased region" description="Basic and acidic residues" evidence="1">
    <location>
        <begin position="35"/>
        <end position="46"/>
    </location>
</feature>
<gene>
    <name evidence="2" type="ORF">Cri9333_4708</name>
</gene>